<comment type="subcellular location">
    <subcellularLocation>
        <location evidence="1">Periplasm</location>
    </subcellularLocation>
</comment>
<dbReference type="CDD" id="cd14748">
    <property type="entry name" value="PBP2_UgpB"/>
    <property type="match status" value="1"/>
</dbReference>
<gene>
    <name evidence="4" type="ORF">D9R14_17300</name>
</gene>
<evidence type="ECO:0000313" key="5">
    <source>
        <dbReference type="Proteomes" id="UP000269692"/>
    </source>
</evidence>
<dbReference type="PANTHER" id="PTHR43649">
    <property type="entry name" value="ARABINOSE-BINDING PROTEIN-RELATED"/>
    <property type="match status" value="1"/>
</dbReference>
<dbReference type="Pfam" id="PF13416">
    <property type="entry name" value="SBP_bac_8"/>
    <property type="match status" value="1"/>
</dbReference>
<sequence length="457" mass="49974">MLLSGGGRRTPVHAHSLCERNEMSVKSTISHISRRGVLLGGAAAVAASAGLRSRPAYAAPDKVKVQFMYPVGVSGDINKLVSTMISKFNAAHEKIEVEAIYAGSYDNTEQKVITALGVGDPPATWLPINSALQTFLGLDALADVTDKAKKTDIYQDFIPGFLETAVSDGKLYGLPFQPSTPVLYFNADAFKAAGIAKPPVTWDELLEVSKALTVRENGELKRWGLTIGGGWHDWIFECFCRQNALVPWTKDKVLFDKPEAVDALEFWVKLVKAGVMPPASTWQGSANDFMAGRTAMLYHSTGSLTNLRTSSPFKVDVAFMPKNKTFGACQGGGPIMIAKKQSDAAIEASWTFAKWMTSTDVQSQWGRDTGYLAVRKSSWETPEMLAYLKEVPQAKVALEQSAYAGAFLQVPGYHKVREYLKSALDRTLAGEIKPDAALKEAADNSNREIQRLLRRRS</sequence>
<dbReference type="InterPro" id="IPR050490">
    <property type="entry name" value="Bact_solute-bd_prot1"/>
</dbReference>
<proteinExistence type="inferred from homology"/>
<evidence type="ECO:0000313" key="4">
    <source>
        <dbReference type="EMBL" id="RLP75136.1"/>
    </source>
</evidence>
<evidence type="ECO:0000256" key="1">
    <source>
        <dbReference type="ARBA" id="ARBA00004418"/>
    </source>
</evidence>
<accession>A0A3L7A473</accession>
<dbReference type="Proteomes" id="UP000269692">
    <property type="component" value="Unassembled WGS sequence"/>
</dbReference>
<organism evidence="4 5">
    <name type="scientific">Xanthobacter tagetidis</name>
    <dbReference type="NCBI Taxonomy" id="60216"/>
    <lineage>
        <taxon>Bacteria</taxon>
        <taxon>Pseudomonadati</taxon>
        <taxon>Pseudomonadota</taxon>
        <taxon>Alphaproteobacteria</taxon>
        <taxon>Hyphomicrobiales</taxon>
        <taxon>Xanthobacteraceae</taxon>
        <taxon>Xanthobacter</taxon>
    </lineage>
</organism>
<name>A0A3L7A473_9HYPH</name>
<dbReference type="OrthoDB" id="9805950at2"/>
<keyword evidence="3" id="KW-0574">Periplasm</keyword>
<dbReference type="EMBL" id="RCTF01000016">
    <property type="protein sequence ID" value="RLP75136.1"/>
    <property type="molecule type" value="Genomic_DNA"/>
</dbReference>
<comment type="caution">
    <text evidence="4">The sequence shown here is derived from an EMBL/GenBank/DDBJ whole genome shotgun (WGS) entry which is preliminary data.</text>
</comment>
<dbReference type="PANTHER" id="PTHR43649:SF12">
    <property type="entry name" value="DIACETYLCHITOBIOSE BINDING PROTEIN DASA"/>
    <property type="match status" value="1"/>
</dbReference>
<comment type="similarity">
    <text evidence="2">Belongs to the bacterial solute-binding protein 1 family.</text>
</comment>
<dbReference type="Gene3D" id="3.40.190.10">
    <property type="entry name" value="Periplasmic binding protein-like II"/>
    <property type="match status" value="2"/>
</dbReference>
<dbReference type="AlphaFoldDB" id="A0A3L7A473"/>
<dbReference type="PROSITE" id="PS51318">
    <property type="entry name" value="TAT"/>
    <property type="match status" value="1"/>
</dbReference>
<dbReference type="GO" id="GO:0042597">
    <property type="term" value="C:periplasmic space"/>
    <property type="evidence" value="ECO:0007669"/>
    <property type="project" value="UniProtKB-SubCell"/>
</dbReference>
<dbReference type="InterPro" id="IPR006059">
    <property type="entry name" value="SBP"/>
</dbReference>
<protein>
    <submittedName>
        <fullName evidence="4">ABC transporter substrate-binding protein</fullName>
    </submittedName>
</protein>
<dbReference type="SUPFAM" id="SSF53850">
    <property type="entry name" value="Periplasmic binding protein-like II"/>
    <property type="match status" value="1"/>
</dbReference>
<evidence type="ECO:0000256" key="2">
    <source>
        <dbReference type="ARBA" id="ARBA00008520"/>
    </source>
</evidence>
<reference evidence="4 5" key="1">
    <citation type="submission" date="2018-10" db="EMBL/GenBank/DDBJ databases">
        <title>Xanthobacter tagetidis genome sequencing and assembly.</title>
        <authorList>
            <person name="Maclea K.S."/>
            <person name="Goen A.E."/>
            <person name="Fatima S.A."/>
        </authorList>
    </citation>
    <scope>NUCLEOTIDE SEQUENCE [LARGE SCALE GENOMIC DNA]</scope>
    <source>
        <strain evidence="4 5">ATCC 700314</strain>
    </source>
</reference>
<keyword evidence="5" id="KW-1185">Reference proteome</keyword>
<dbReference type="InterPro" id="IPR006311">
    <property type="entry name" value="TAT_signal"/>
</dbReference>
<evidence type="ECO:0000256" key="3">
    <source>
        <dbReference type="ARBA" id="ARBA00022764"/>
    </source>
</evidence>